<protein>
    <submittedName>
        <fullName evidence="1">Uncharacterized protein</fullName>
    </submittedName>
</protein>
<accession>A0A6J8DN36</accession>
<dbReference type="EMBL" id="CACVKT020007672">
    <property type="protein sequence ID" value="CAC5410033.1"/>
    <property type="molecule type" value="Genomic_DNA"/>
</dbReference>
<dbReference type="Proteomes" id="UP000507470">
    <property type="component" value="Unassembled WGS sequence"/>
</dbReference>
<proteinExistence type="predicted"/>
<dbReference type="AlphaFoldDB" id="A0A6J8DN36"/>
<dbReference type="OrthoDB" id="6138210at2759"/>
<reference evidence="1 2" key="1">
    <citation type="submission" date="2020-06" db="EMBL/GenBank/DDBJ databases">
        <authorList>
            <person name="Li R."/>
            <person name="Bekaert M."/>
        </authorList>
    </citation>
    <scope>NUCLEOTIDE SEQUENCE [LARGE SCALE GENOMIC DNA]</scope>
    <source>
        <strain evidence="2">wild</strain>
    </source>
</reference>
<sequence length="186" mass="21335">MYIPEIKCALHTTEFLVGIQGVPSGRRKGLLKNKRFGEDSQTTEIHGPNYHDVDIASNKEPHIVNNSTYEMQAATENVNEFSLLDQDSNNHNNIPNGEYAVVIKKRQMIGNTTNQQQIHDEENLDVIENEYDGLNHNRPDSFNKRNNSNNIYDTALGFRDESDSMYVTESHVYVVDKDENCVYDHM</sequence>
<organism evidence="1 2">
    <name type="scientific">Mytilus coruscus</name>
    <name type="common">Sea mussel</name>
    <dbReference type="NCBI Taxonomy" id="42192"/>
    <lineage>
        <taxon>Eukaryota</taxon>
        <taxon>Metazoa</taxon>
        <taxon>Spiralia</taxon>
        <taxon>Lophotrochozoa</taxon>
        <taxon>Mollusca</taxon>
        <taxon>Bivalvia</taxon>
        <taxon>Autobranchia</taxon>
        <taxon>Pteriomorphia</taxon>
        <taxon>Mytilida</taxon>
        <taxon>Mytiloidea</taxon>
        <taxon>Mytilidae</taxon>
        <taxon>Mytilinae</taxon>
        <taxon>Mytilus</taxon>
    </lineage>
</organism>
<keyword evidence="2" id="KW-1185">Reference proteome</keyword>
<gene>
    <name evidence="1" type="ORF">MCOR_43240</name>
</gene>
<evidence type="ECO:0000313" key="2">
    <source>
        <dbReference type="Proteomes" id="UP000507470"/>
    </source>
</evidence>
<evidence type="ECO:0000313" key="1">
    <source>
        <dbReference type="EMBL" id="CAC5410033.1"/>
    </source>
</evidence>
<name>A0A6J8DN36_MYTCO</name>